<dbReference type="PANTHER" id="PTHR30572:SF4">
    <property type="entry name" value="ABC TRANSPORTER PERMEASE YTRF"/>
    <property type="match status" value="1"/>
</dbReference>
<accession>A0ABQ3IBE8</accession>
<feature type="transmembrane region" description="Helical" evidence="7">
    <location>
        <begin position="422"/>
        <end position="445"/>
    </location>
</feature>
<feature type="transmembrane region" description="Helical" evidence="7">
    <location>
        <begin position="749"/>
        <end position="767"/>
    </location>
</feature>
<feature type="domain" description="ABC3 transporter permease C-terminal" evidence="8">
    <location>
        <begin position="290"/>
        <end position="406"/>
    </location>
</feature>
<keyword evidence="2" id="KW-1003">Cell membrane</keyword>
<comment type="caution">
    <text evidence="10">The sequence shown here is derived from an EMBL/GenBank/DDBJ whole genome shotgun (WGS) entry which is preliminary data.</text>
</comment>
<dbReference type="PANTHER" id="PTHR30572">
    <property type="entry name" value="MEMBRANE COMPONENT OF TRANSPORTER-RELATED"/>
    <property type="match status" value="1"/>
</dbReference>
<dbReference type="InterPro" id="IPR050250">
    <property type="entry name" value="Macrolide_Exporter_MacB"/>
</dbReference>
<dbReference type="Pfam" id="PF12704">
    <property type="entry name" value="MacB_PCD"/>
    <property type="match status" value="2"/>
</dbReference>
<comment type="subcellular location">
    <subcellularLocation>
        <location evidence="1">Cell membrane</location>
        <topology evidence="1">Multi-pass membrane protein</topology>
    </subcellularLocation>
</comment>
<evidence type="ECO:0000256" key="2">
    <source>
        <dbReference type="ARBA" id="ARBA00022475"/>
    </source>
</evidence>
<evidence type="ECO:0000256" key="1">
    <source>
        <dbReference type="ARBA" id="ARBA00004651"/>
    </source>
</evidence>
<feature type="domain" description="ABC3 transporter permease C-terminal" evidence="8">
    <location>
        <begin position="666"/>
        <end position="779"/>
    </location>
</feature>
<dbReference type="Pfam" id="PF02687">
    <property type="entry name" value="FtsX"/>
    <property type="match status" value="2"/>
</dbReference>
<evidence type="ECO:0000256" key="3">
    <source>
        <dbReference type="ARBA" id="ARBA00022692"/>
    </source>
</evidence>
<feature type="transmembrane region" description="Helical" evidence="7">
    <location>
        <begin position="330"/>
        <end position="359"/>
    </location>
</feature>
<feature type="domain" description="MacB-like periplasmic core" evidence="9">
    <location>
        <begin position="462"/>
        <end position="624"/>
    </location>
</feature>
<feature type="transmembrane region" description="Helical" evidence="7">
    <location>
        <begin position="379"/>
        <end position="401"/>
    </location>
</feature>
<feature type="transmembrane region" description="Helical" evidence="7">
    <location>
        <begin position="286"/>
        <end position="309"/>
    </location>
</feature>
<evidence type="ECO:0000313" key="10">
    <source>
        <dbReference type="EMBL" id="GHE67160.1"/>
    </source>
</evidence>
<dbReference type="EMBL" id="BNAG01000003">
    <property type="protein sequence ID" value="GHE67160.1"/>
    <property type="molecule type" value="Genomic_DNA"/>
</dbReference>
<sequence length="786" mass="88651">MIRSYLKTTLRAIQRSPLSSFINIFGLATALGVAIMVYAFIDLDLSIDQFHENKKEIYLATSYLNRNGEVGHHGIVPAPYAAILQNDFPQISQVVRVERRSGILKSGPNVFNQSFSFVDPEFLELFTFPLAYGQKEALETPNQIILSHNAAVKYFGEENALGKSMTFDFEGRKFSFEVAGVAQEFPRRSSLNFEVLVNFDQLEVIDPDYSLSDWSRFLDAVYIRTSDPQSVAQVERSVQQHIKTQNAVQKDWPATAFSFVPWTDLFVQAEDMSSVMTGEGDSVARIVLSVIGAFVLVLAVFNYINIAIVSATKRLKEIGVRKVMGGTRKALVFQFLVENIVLTLLALVFGFILAITLLIPGFDRLFDVGLDFHTNQPELWIFLLVLVVSTGLLSGAYPALYISRFNAVNIFRGSLKFGGKNILTKIFLTFQYILALIAVVGGILFTQNTAFQKDRDWGYDQSRVISAFVGDATQVKQLTNALQQNPRVESVSASMGHLNRSTSNKIVQVIDQKYDIPCLIVDHNYLETLGLKLLEGRNFDAQRENDYQNVLVNQKMARLLNPEKALGESFRIDSLTYRVAGVVEDFHQWSFYDPIKPMIIMLAKEEQYRYFSMKVNEGSLTSAYEDLEKTWAELFPDKPFDGYYQASSLDWYFRNIEGHSRLMQYVATICILLSCLGLYGLVSLNVASRVREFSIRKALGARLKNLVYVINKQFAVFLIIALILGIPISYYLLTMLFDSVYAVHVPITWLPFSLALAVVILMVALTISSQVRKVMTTSPTEGLRSE</sequence>
<feature type="transmembrane region" description="Helical" evidence="7">
    <location>
        <begin position="21"/>
        <end position="41"/>
    </location>
</feature>
<organism evidence="10 11">
    <name type="scientific">Roseivirga thermotolerans</name>
    <dbReference type="NCBI Taxonomy" id="1758176"/>
    <lineage>
        <taxon>Bacteria</taxon>
        <taxon>Pseudomonadati</taxon>
        <taxon>Bacteroidota</taxon>
        <taxon>Cytophagia</taxon>
        <taxon>Cytophagales</taxon>
        <taxon>Roseivirgaceae</taxon>
        <taxon>Roseivirga</taxon>
    </lineage>
</organism>
<keyword evidence="11" id="KW-1185">Reference proteome</keyword>
<reference evidence="11" key="1">
    <citation type="journal article" date="2019" name="Int. J. Syst. Evol. Microbiol.">
        <title>The Global Catalogue of Microorganisms (GCM) 10K type strain sequencing project: providing services to taxonomists for standard genome sequencing and annotation.</title>
        <authorList>
            <consortium name="The Broad Institute Genomics Platform"/>
            <consortium name="The Broad Institute Genome Sequencing Center for Infectious Disease"/>
            <person name="Wu L."/>
            <person name="Ma J."/>
        </authorList>
    </citation>
    <scope>NUCLEOTIDE SEQUENCE [LARGE SCALE GENOMIC DNA]</scope>
    <source>
        <strain evidence="11">CGMCC 1.15111</strain>
    </source>
</reference>
<comment type="similarity">
    <text evidence="6">Belongs to the ABC-4 integral membrane protein family.</text>
</comment>
<evidence type="ECO:0000256" key="7">
    <source>
        <dbReference type="SAM" id="Phobius"/>
    </source>
</evidence>
<evidence type="ECO:0000256" key="6">
    <source>
        <dbReference type="ARBA" id="ARBA00038076"/>
    </source>
</evidence>
<evidence type="ECO:0000256" key="4">
    <source>
        <dbReference type="ARBA" id="ARBA00022989"/>
    </source>
</evidence>
<gene>
    <name evidence="10" type="ORF">GCM10011340_23300</name>
</gene>
<evidence type="ECO:0000259" key="8">
    <source>
        <dbReference type="Pfam" id="PF02687"/>
    </source>
</evidence>
<dbReference type="Proteomes" id="UP000658258">
    <property type="component" value="Unassembled WGS sequence"/>
</dbReference>
<dbReference type="InterPro" id="IPR025857">
    <property type="entry name" value="MacB_PCD"/>
</dbReference>
<name>A0ABQ3IBE8_9BACT</name>
<evidence type="ECO:0000256" key="5">
    <source>
        <dbReference type="ARBA" id="ARBA00023136"/>
    </source>
</evidence>
<keyword evidence="4 7" id="KW-1133">Transmembrane helix</keyword>
<dbReference type="InterPro" id="IPR003838">
    <property type="entry name" value="ABC3_permease_C"/>
</dbReference>
<feature type="domain" description="MacB-like periplasmic core" evidence="9">
    <location>
        <begin position="20"/>
        <end position="240"/>
    </location>
</feature>
<feature type="transmembrane region" description="Helical" evidence="7">
    <location>
        <begin position="714"/>
        <end position="737"/>
    </location>
</feature>
<evidence type="ECO:0000259" key="9">
    <source>
        <dbReference type="Pfam" id="PF12704"/>
    </source>
</evidence>
<evidence type="ECO:0000313" key="11">
    <source>
        <dbReference type="Proteomes" id="UP000658258"/>
    </source>
</evidence>
<feature type="transmembrane region" description="Helical" evidence="7">
    <location>
        <begin position="662"/>
        <end position="687"/>
    </location>
</feature>
<protein>
    <submittedName>
        <fullName evidence="10">ABC transporter permease</fullName>
    </submittedName>
</protein>
<keyword evidence="3 7" id="KW-0812">Transmembrane</keyword>
<dbReference type="RefSeq" id="WP_189630433.1">
    <property type="nucleotide sequence ID" value="NZ_BNAG01000003.1"/>
</dbReference>
<keyword evidence="5 7" id="KW-0472">Membrane</keyword>
<proteinExistence type="inferred from homology"/>